<evidence type="ECO:0000313" key="2">
    <source>
        <dbReference type="EMBL" id="MBY8889229.1"/>
    </source>
</evidence>
<reference evidence="2 3" key="1">
    <citation type="submission" date="2021-08" db="EMBL/GenBank/DDBJ databases">
        <title>Streptomyces sp. PTM05 isolated from lichen.</title>
        <authorList>
            <person name="Somphong A."/>
            <person name="Phongsopitanun W."/>
            <person name="Tanasupawat S."/>
        </authorList>
    </citation>
    <scope>NUCLEOTIDE SEQUENCE [LARGE SCALE GENOMIC DNA]</scope>
    <source>
        <strain evidence="2 3">Ptm05</strain>
    </source>
</reference>
<organism evidence="2 3">
    <name type="scientific">Streptantibioticus parmotrematis</name>
    <dbReference type="NCBI Taxonomy" id="2873249"/>
    <lineage>
        <taxon>Bacteria</taxon>
        <taxon>Bacillati</taxon>
        <taxon>Actinomycetota</taxon>
        <taxon>Actinomycetes</taxon>
        <taxon>Kitasatosporales</taxon>
        <taxon>Streptomycetaceae</taxon>
        <taxon>Streptantibioticus</taxon>
    </lineage>
</organism>
<sequence>MGSSTAHNSRIAIRPAALAELAAAALLLTGCGGSGHSSSGPMPSSTPSHSPSPDATSTAEQEVLAAWSGMRAEQVKAYATGDSSKTKLTSYAFDKALAKIQGELFDYRQAGVVFRGSPSSTAKVTDVDLSQTPHQAAVQECFDTTHWTPVVKATGKDASTPGQIRRYTVMGSVRTVGTKWMVVDFTVEKTQPC</sequence>
<gene>
    <name evidence="2" type="ORF">K7472_30935</name>
</gene>
<evidence type="ECO:0000313" key="3">
    <source>
        <dbReference type="Proteomes" id="UP001198565"/>
    </source>
</evidence>
<feature type="compositionally biased region" description="Low complexity" evidence="1">
    <location>
        <begin position="36"/>
        <end position="53"/>
    </location>
</feature>
<comment type="caution">
    <text evidence="2">The sequence shown here is derived from an EMBL/GenBank/DDBJ whole genome shotgun (WGS) entry which is preliminary data.</text>
</comment>
<feature type="region of interest" description="Disordered" evidence="1">
    <location>
        <begin position="33"/>
        <end position="60"/>
    </location>
</feature>
<dbReference type="EMBL" id="JAINVZ010000038">
    <property type="protein sequence ID" value="MBY8889229.1"/>
    <property type="molecule type" value="Genomic_DNA"/>
</dbReference>
<name>A0ABS7R5B8_9ACTN</name>
<accession>A0ABS7R5B8</accession>
<proteinExistence type="predicted"/>
<protein>
    <recommendedName>
        <fullName evidence="4">Lipoprotein</fullName>
    </recommendedName>
</protein>
<dbReference type="Proteomes" id="UP001198565">
    <property type="component" value="Unassembled WGS sequence"/>
</dbReference>
<evidence type="ECO:0000256" key="1">
    <source>
        <dbReference type="SAM" id="MobiDB-lite"/>
    </source>
</evidence>
<evidence type="ECO:0008006" key="4">
    <source>
        <dbReference type="Google" id="ProtNLM"/>
    </source>
</evidence>
<keyword evidence="3" id="KW-1185">Reference proteome</keyword>